<name>A0A3L9DY92_9STRE</name>
<proteinExistence type="inferred from homology"/>
<reference evidence="2 3" key="1">
    <citation type="submission" date="2018-10" db="EMBL/GenBank/DDBJ databases">
        <title>Streptococcus hillyeri sp. nov., isolated from equine tracheal sample.</title>
        <authorList>
            <person name="Macfadyen A.C."/>
            <person name="Waller A."/>
            <person name="Paterson G.K."/>
        </authorList>
    </citation>
    <scope>NUCLEOTIDE SEQUENCE [LARGE SCALE GENOMIC DNA]</scope>
    <source>
        <strain evidence="2 3">28462</strain>
    </source>
</reference>
<organism evidence="2 3">
    <name type="scientific">Streptococcus hillyeri</name>
    <dbReference type="NCBI Taxonomy" id="2282420"/>
    <lineage>
        <taxon>Bacteria</taxon>
        <taxon>Bacillati</taxon>
        <taxon>Bacillota</taxon>
        <taxon>Bacilli</taxon>
        <taxon>Lactobacillales</taxon>
        <taxon>Streptococcaceae</taxon>
        <taxon>Streptococcus</taxon>
    </lineage>
</organism>
<dbReference type="GO" id="GO:0042586">
    <property type="term" value="F:peptide deformylase activity"/>
    <property type="evidence" value="ECO:0007669"/>
    <property type="project" value="UniProtKB-EC"/>
</dbReference>
<sequence length="136" mass="15298">MIKPIITDTFFLAQPSLEATKDDLPLGQDLRDTLAFHREACVGMAANMIGVKKRAIIISMGFVDLVMFNPVLLEKAGAYKTEESCLSLTGSRQTTRYKEITISYRDEKWMAKTLTLRDLPAQIVQHELDHLEGVVI</sequence>
<protein>
    <submittedName>
        <fullName evidence="2">Peptide deformylase</fullName>
        <ecNumber evidence="2">3.5.1.88</ecNumber>
    </submittedName>
</protein>
<dbReference type="Proteomes" id="UP000279194">
    <property type="component" value="Unassembled WGS sequence"/>
</dbReference>
<dbReference type="PANTHER" id="PTHR10458:SF22">
    <property type="entry name" value="PEPTIDE DEFORMYLASE"/>
    <property type="match status" value="1"/>
</dbReference>
<evidence type="ECO:0000313" key="3">
    <source>
        <dbReference type="Proteomes" id="UP000279194"/>
    </source>
</evidence>
<dbReference type="NCBIfam" id="NF006670">
    <property type="entry name" value="PRK09218.1"/>
    <property type="match status" value="1"/>
</dbReference>
<dbReference type="SUPFAM" id="SSF56420">
    <property type="entry name" value="Peptide deformylase"/>
    <property type="match status" value="1"/>
</dbReference>
<evidence type="ECO:0000313" key="2">
    <source>
        <dbReference type="EMBL" id="RLY05254.1"/>
    </source>
</evidence>
<evidence type="ECO:0000256" key="1">
    <source>
        <dbReference type="ARBA" id="ARBA00010759"/>
    </source>
</evidence>
<dbReference type="EC" id="3.5.1.88" evidence="2"/>
<dbReference type="PRINTS" id="PR01576">
    <property type="entry name" value="PDEFORMYLASE"/>
</dbReference>
<dbReference type="InterPro" id="IPR036821">
    <property type="entry name" value="Peptide_deformylase_sf"/>
</dbReference>
<comment type="caution">
    <text evidence="2">The sequence shown here is derived from an EMBL/GenBank/DDBJ whole genome shotgun (WGS) entry which is preliminary data.</text>
</comment>
<dbReference type="OrthoDB" id="9784988at2"/>
<dbReference type="Pfam" id="PF01327">
    <property type="entry name" value="Pep_deformylase"/>
    <property type="match status" value="1"/>
</dbReference>
<dbReference type="AlphaFoldDB" id="A0A3L9DY92"/>
<dbReference type="EMBL" id="RCVM01000001">
    <property type="protein sequence ID" value="RLY05254.1"/>
    <property type="molecule type" value="Genomic_DNA"/>
</dbReference>
<accession>A0A3L9DY92</accession>
<comment type="similarity">
    <text evidence="1">Belongs to the polypeptide deformylase family.</text>
</comment>
<dbReference type="RefSeq" id="WP_121834382.1">
    <property type="nucleotide sequence ID" value="NZ_CP163513.1"/>
</dbReference>
<dbReference type="InterPro" id="IPR023635">
    <property type="entry name" value="Peptide_deformylase"/>
</dbReference>
<dbReference type="Gene3D" id="3.90.45.10">
    <property type="entry name" value="Peptide deformylase"/>
    <property type="match status" value="1"/>
</dbReference>
<gene>
    <name evidence="2" type="ORF">EAF07_00705</name>
</gene>
<keyword evidence="3" id="KW-1185">Reference proteome</keyword>
<dbReference type="PIRSF" id="PIRSF004749">
    <property type="entry name" value="Pep_def"/>
    <property type="match status" value="1"/>
</dbReference>
<dbReference type="CDD" id="cd00487">
    <property type="entry name" value="Pep_deformylase"/>
    <property type="match status" value="1"/>
</dbReference>
<keyword evidence="2" id="KW-0378">Hydrolase</keyword>
<dbReference type="PANTHER" id="PTHR10458">
    <property type="entry name" value="PEPTIDE DEFORMYLASE"/>
    <property type="match status" value="1"/>
</dbReference>